<protein>
    <recommendedName>
        <fullName evidence="5">Cytoplasmic dynein 2 light intermediate chain 1</fullName>
    </recommendedName>
</protein>
<feature type="region of interest" description="Disordered" evidence="15">
    <location>
        <begin position="1"/>
        <end position="28"/>
    </location>
</feature>
<evidence type="ECO:0000256" key="2">
    <source>
        <dbReference type="ARBA" id="ARBA00004300"/>
    </source>
</evidence>
<evidence type="ECO:0000256" key="1">
    <source>
        <dbReference type="ARBA" id="ARBA00004120"/>
    </source>
</evidence>
<accession>A0A7S0D768</accession>
<keyword evidence="12" id="KW-0505">Motor protein</keyword>
<dbReference type="InterPro" id="IPR022780">
    <property type="entry name" value="Dynein_light_int_chain"/>
</dbReference>
<keyword evidence="11" id="KW-0969">Cilium</keyword>
<evidence type="ECO:0000256" key="8">
    <source>
        <dbReference type="ARBA" id="ARBA00022701"/>
    </source>
</evidence>
<dbReference type="EMBL" id="HBEN01010868">
    <property type="protein sequence ID" value="CAD8445448.1"/>
    <property type="molecule type" value="Transcribed_RNA"/>
</dbReference>
<name>A0A7S0D768_MICPS</name>
<dbReference type="AlphaFoldDB" id="A0A7S0D768"/>
<evidence type="ECO:0000256" key="10">
    <source>
        <dbReference type="ARBA" id="ARBA00023017"/>
    </source>
</evidence>
<dbReference type="GO" id="GO:0035721">
    <property type="term" value="P:intraciliary retrograde transport"/>
    <property type="evidence" value="ECO:0007669"/>
    <property type="project" value="InterPro"/>
</dbReference>
<keyword evidence="8" id="KW-0493">Microtubule</keyword>
<organism evidence="16">
    <name type="scientific">Micromonas pusilla</name>
    <name type="common">Picoplanktonic green alga</name>
    <name type="synonym">Chromulina pusilla</name>
    <dbReference type="NCBI Taxonomy" id="38833"/>
    <lineage>
        <taxon>Eukaryota</taxon>
        <taxon>Viridiplantae</taxon>
        <taxon>Chlorophyta</taxon>
        <taxon>Mamiellophyceae</taxon>
        <taxon>Mamiellales</taxon>
        <taxon>Mamiellaceae</taxon>
        <taxon>Micromonas</taxon>
    </lineage>
</organism>
<comment type="subcellular location">
    <subcellularLocation>
        <location evidence="3">Cytoplasm</location>
        <location evidence="3">Cytoskeleton</location>
        <location evidence="3">Cilium axoneme</location>
    </subcellularLocation>
    <subcellularLocation>
        <location evidence="1">Cytoplasm</location>
        <location evidence="1">Cytoskeleton</location>
        <location evidence="1">Cilium basal body</location>
    </subcellularLocation>
    <subcellularLocation>
        <location evidence="2">Cytoplasm</location>
        <location evidence="2">Cytoskeleton</location>
        <location evidence="2">Microtubule organizing center</location>
        <location evidence="2">Centrosome</location>
    </subcellularLocation>
</comment>
<proteinExistence type="inferred from homology"/>
<keyword evidence="10" id="KW-0243">Dynein</keyword>
<dbReference type="GO" id="GO:0036064">
    <property type="term" value="C:ciliary basal body"/>
    <property type="evidence" value="ECO:0007669"/>
    <property type="project" value="TreeGrafter"/>
</dbReference>
<keyword evidence="9" id="KW-0970">Cilium biogenesis/degradation</keyword>
<evidence type="ECO:0000256" key="4">
    <source>
        <dbReference type="ARBA" id="ARBA00006831"/>
    </source>
</evidence>
<dbReference type="Gene3D" id="3.40.50.300">
    <property type="entry name" value="P-loop containing nucleotide triphosphate hydrolases"/>
    <property type="match status" value="1"/>
</dbReference>
<keyword evidence="7" id="KW-0963">Cytoplasm</keyword>
<feature type="region of interest" description="Disordered" evidence="15">
    <location>
        <begin position="414"/>
        <end position="443"/>
    </location>
</feature>
<reference evidence="16" key="1">
    <citation type="submission" date="2021-01" db="EMBL/GenBank/DDBJ databases">
        <authorList>
            <person name="Corre E."/>
            <person name="Pelletier E."/>
            <person name="Niang G."/>
            <person name="Scheremetjew M."/>
            <person name="Finn R."/>
            <person name="Kale V."/>
            <person name="Holt S."/>
            <person name="Cochrane G."/>
            <person name="Meng A."/>
            <person name="Brown T."/>
            <person name="Cohen L."/>
        </authorList>
    </citation>
    <scope>NUCLEOTIDE SEQUENCE</scope>
    <source>
        <strain evidence="16">CCAC1681</strain>
    </source>
</reference>
<evidence type="ECO:0000256" key="6">
    <source>
        <dbReference type="ARBA" id="ARBA00022473"/>
    </source>
</evidence>
<dbReference type="GO" id="GO:0005930">
    <property type="term" value="C:axoneme"/>
    <property type="evidence" value="ECO:0007669"/>
    <property type="project" value="UniProtKB-SubCell"/>
</dbReference>
<evidence type="ECO:0000256" key="12">
    <source>
        <dbReference type="ARBA" id="ARBA00023175"/>
    </source>
</evidence>
<dbReference type="SUPFAM" id="SSF52540">
    <property type="entry name" value="P-loop containing nucleoside triphosphate hydrolases"/>
    <property type="match status" value="1"/>
</dbReference>
<feature type="compositionally biased region" description="Low complexity" evidence="15">
    <location>
        <begin position="287"/>
        <end position="305"/>
    </location>
</feature>
<dbReference type="GO" id="GO:0005874">
    <property type="term" value="C:microtubule"/>
    <property type="evidence" value="ECO:0007669"/>
    <property type="project" value="UniProtKB-KW"/>
</dbReference>
<dbReference type="Pfam" id="PF05783">
    <property type="entry name" value="DLIC"/>
    <property type="match status" value="1"/>
</dbReference>
<comment type="similarity">
    <text evidence="4">Belongs to the dynein light intermediate chain family.</text>
</comment>
<evidence type="ECO:0000256" key="15">
    <source>
        <dbReference type="SAM" id="MobiDB-lite"/>
    </source>
</evidence>
<evidence type="ECO:0000256" key="11">
    <source>
        <dbReference type="ARBA" id="ARBA00023069"/>
    </source>
</evidence>
<keyword evidence="6" id="KW-0217">Developmental protein</keyword>
<evidence type="ECO:0000256" key="3">
    <source>
        <dbReference type="ARBA" id="ARBA00004430"/>
    </source>
</evidence>
<evidence type="ECO:0000256" key="14">
    <source>
        <dbReference type="ARBA" id="ARBA00023273"/>
    </source>
</evidence>
<dbReference type="PANTHER" id="PTHR13236:SF0">
    <property type="entry name" value="CYTOPLASMIC DYNEIN 2 LIGHT INTERMEDIATE CHAIN 1"/>
    <property type="match status" value="1"/>
</dbReference>
<keyword evidence="13" id="KW-0206">Cytoskeleton</keyword>
<gene>
    <name evidence="16" type="ORF">MSP1401_LOCUS8995</name>
</gene>
<dbReference type="GO" id="GO:0035735">
    <property type="term" value="P:intraciliary transport involved in cilium assembly"/>
    <property type="evidence" value="ECO:0007669"/>
    <property type="project" value="InterPro"/>
</dbReference>
<evidence type="ECO:0000256" key="5">
    <source>
        <dbReference type="ARBA" id="ARBA00018863"/>
    </source>
</evidence>
<keyword evidence="14" id="KW-0966">Cell projection</keyword>
<dbReference type="PANTHER" id="PTHR13236">
    <property type="entry name" value="DYNEIN 2 LIGHT INTERMEDIATE CHAIN, ISOFORM 2"/>
    <property type="match status" value="1"/>
</dbReference>
<sequence>MSSRPETRPGGASPAPPPTTPFAPGQENIWTDVLARNKADAKARGDVGRPDAALFVLGATGSGKTTLLRRILYGGVDGRGDGAPPKPGEGMEYHYARRARGGESDRKDVAHVWEISGTKAFAEAICSKESVFFGARQVTTATALICIDLSKPSEAVPTLEYFLTRVRLAVDRTFDKLRKRGSRLPEQLVNRHKKQFKAAAAITKSSAREASANYLSDDGTHDSTSLDDLSAGILTSEHFSGVQIVVACTKADLHRREDAEPRRVLSRALRRLAHFNGASLFYIDCSGSSSSSSSVSSHTRSSSSVGRRDDVRGADSLNDESPSRQFAFLRSFVNHCVFVGADKPFPKISPPCFDHLQNVRVVLGQDGANLIGAPRAGDSGKGGGYDTDVASAWRTACAKVFSVSSAAAPLGEKNKERAWVDGDDDDDGGGGDSELRNVAKLPFDAQRYAEPEVDLTRARKTEELEAFKKQQQMLLRQGQAAVR</sequence>
<evidence type="ECO:0000256" key="9">
    <source>
        <dbReference type="ARBA" id="ARBA00022794"/>
    </source>
</evidence>
<dbReference type="GO" id="GO:0005868">
    <property type="term" value="C:cytoplasmic dynein complex"/>
    <property type="evidence" value="ECO:0007669"/>
    <property type="project" value="InterPro"/>
</dbReference>
<dbReference type="GO" id="GO:0045504">
    <property type="term" value="F:dynein heavy chain binding"/>
    <property type="evidence" value="ECO:0007669"/>
    <property type="project" value="TreeGrafter"/>
</dbReference>
<feature type="region of interest" description="Disordered" evidence="15">
    <location>
        <begin position="287"/>
        <end position="320"/>
    </location>
</feature>
<dbReference type="InterPro" id="IPR040045">
    <property type="entry name" value="DYNC2LI1"/>
</dbReference>
<evidence type="ECO:0000256" key="13">
    <source>
        <dbReference type="ARBA" id="ARBA00023212"/>
    </source>
</evidence>
<evidence type="ECO:0000313" key="16">
    <source>
        <dbReference type="EMBL" id="CAD8445448.1"/>
    </source>
</evidence>
<dbReference type="InterPro" id="IPR027417">
    <property type="entry name" value="P-loop_NTPase"/>
</dbReference>
<evidence type="ECO:0000256" key="7">
    <source>
        <dbReference type="ARBA" id="ARBA00022490"/>
    </source>
</evidence>